<keyword evidence="5 6" id="KW-0472">Membrane</keyword>
<evidence type="ECO:0000256" key="4">
    <source>
        <dbReference type="ARBA" id="ARBA00022989"/>
    </source>
</evidence>
<evidence type="ECO:0000259" key="7">
    <source>
        <dbReference type="Pfam" id="PF00892"/>
    </source>
</evidence>
<feature type="transmembrane region" description="Helical" evidence="6">
    <location>
        <begin position="186"/>
        <end position="210"/>
    </location>
</feature>
<proteinExistence type="predicted"/>
<protein>
    <submittedName>
        <fullName evidence="8">DMT family transporter</fullName>
    </submittedName>
</protein>
<keyword evidence="4 6" id="KW-1133">Transmembrane helix</keyword>
<comment type="subcellular location">
    <subcellularLocation>
        <location evidence="1">Cell membrane</location>
        <topology evidence="1">Multi-pass membrane protein</topology>
    </subcellularLocation>
</comment>
<feature type="transmembrane region" description="Helical" evidence="6">
    <location>
        <begin position="246"/>
        <end position="265"/>
    </location>
</feature>
<feature type="transmembrane region" description="Helical" evidence="6">
    <location>
        <begin position="155"/>
        <end position="174"/>
    </location>
</feature>
<feature type="transmembrane region" description="Helical" evidence="6">
    <location>
        <begin position="125"/>
        <end position="143"/>
    </location>
</feature>
<feature type="domain" description="EamA" evidence="7">
    <location>
        <begin position="153"/>
        <end position="286"/>
    </location>
</feature>
<organism evidence="8 9">
    <name type="scientific">Pseudohoeflea coraliihabitans</name>
    <dbReference type="NCBI Taxonomy" id="2860393"/>
    <lineage>
        <taxon>Bacteria</taxon>
        <taxon>Pseudomonadati</taxon>
        <taxon>Pseudomonadota</taxon>
        <taxon>Alphaproteobacteria</taxon>
        <taxon>Hyphomicrobiales</taxon>
        <taxon>Rhizobiaceae</taxon>
        <taxon>Pseudohoeflea</taxon>
    </lineage>
</organism>
<gene>
    <name evidence="8" type="ORF">KY465_03210</name>
</gene>
<dbReference type="PANTHER" id="PTHR32322:SF18">
    <property type="entry name" value="S-ADENOSYLMETHIONINE_S-ADENOSYLHOMOCYSTEINE TRANSPORTER"/>
    <property type="match status" value="1"/>
</dbReference>
<reference evidence="8" key="1">
    <citation type="submission" date="2021-07" db="EMBL/GenBank/DDBJ databases">
        <title>Pseudohoeflea marina sp. nov. a polyhydroxyalcanoate-producing bacterium.</title>
        <authorList>
            <person name="Zheng W."/>
            <person name="Yu S."/>
            <person name="Huang Y."/>
        </authorList>
    </citation>
    <scope>NUCLEOTIDE SEQUENCE</scope>
    <source>
        <strain evidence="8">DP4N28-3</strain>
    </source>
</reference>
<evidence type="ECO:0000256" key="2">
    <source>
        <dbReference type="ARBA" id="ARBA00022475"/>
    </source>
</evidence>
<feature type="domain" description="EamA" evidence="7">
    <location>
        <begin position="4"/>
        <end position="138"/>
    </location>
</feature>
<evidence type="ECO:0000256" key="1">
    <source>
        <dbReference type="ARBA" id="ARBA00004651"/>
    </source>
</evidence>
<dbReference type="InterPro" id="IPR050638">
    <property type="entry name" value="AA-Vitamin_Transporters"/>
</dbReference>
<keyword evidence="3 6" id="KW-0812">Transmembrane</keyword>
<evidence type="ECO:0000313" key="9">
    <source>
        <dbReference type="Proteomes" id="UP001430804"/>
    </source>
</evidence>
<sequence length="300" mass="32928">MLRTAYLLLILTALFWSGNAIAGKLAVGHVSPMLLTALRWGMATALMATFSVPYIRRDWPVIRKHWWQIAAYGALGFAAFNVCLYTALEYTTAINVVIFQAGMPVVIFLANFLIFRIAAGRNQTIGFVLTLTGVALVASNGHLETLLGLQLNRGDAFMLLGVLFYGGYTVMLRYKPKLHWQSIMTLMSLAAFLFALPFAAWEIGAARVIWPGWEGWTIATYTAIFPSIFAQVLFIKGNEAIGSNRAGLFINLVPIFGTFLSVLLLGEVLELYHVLALSLVIGGIALAEKQQRVKLEGPAP</sequence>
<dbReference type="PANTHER" id="PTHR32322">
    <property type="entry name" value="INNER MEMBRANE TRANSPORTER"/>
    <property type="match status" value="1"/>
</dbReference>
<keyword evidence="2" id="KW-1003">Cell membrane</keyword>
<dbReference type="EMBL" id="JAHWQX010000001">
    <property type="protein sequence ID" value="MBW3096284.1"/>
    <property type="molecule type" value="Genomic_DNA"/>
</dbReference>
<feature type="transmembrane region" description="Helical" evidence="6">
    <location>
        <begin position="93"/>
        <end position="113"/>
    </location>
</feature>
<name>A0ABS6WMH9_9HYPH</name>
<dbReference type="Proteomes" id="UP001430804">
    <property type="component" value="Unassembled WGS sequence"/>
</dbReference>
<evidence type="ECO:0000256" key="5">
    <source>
        <dbReference type="ARBA" id="ARBA00023136"/>
    </source>
</evidence>
<dbReference type="InterPro" id="IPR000620">
    <property type="entry name" value="EamA_dom"/>
</dbReference>
<accession>A0ABS6WMH9</accession>
<dbReference type="RefSeq" id="WP_219158366.1">
    <property type="nucleotide sequence ID" value="NZ_JAHWQX010000001.1"/>
</dbReference>
<dbReference type="Pfam" id="PF00892">
    <property type="entry name" value="EamA"/>
    <property type="match status" value="2"/>
</dbReference>
<feature type="transmembrane region" description="Helical" evidence="6">
    <location>
        <begin position="38"/>
        <end position="55"/>
    </location>
</feature>
<keyword evidence="9" id="KW-1185">Reference proteome</keyword>
<evidence type="ECO:0000313" key="8">
    <source>
        <dbReference type="EMBL" id="MBW3096284.1"/>
    </source>
</evidence>
<feature type="transmembrane region" description="Helical" evidence="6">
    <location>
        <begin position="67"/>
        <end position="87"/>
    </location>
</feature>
<comment type="caution">
    <text evidence="8">The sequence shown here is derived from an EMBL/GenBank/DDBJ whole genome shotgun (WGS) entry which is preliminary data.</text>
</comment>
<feature type="transmembrane region" description="Helical" evidence="6">
    <location>
        <begin position="216"/>
        <end position="234"/>
    </location>
</feature>
<evidence type="ECO:0000256" key="3">
    <source>
        <dbReference type="ARBA" id="ARBA00022692"/>
    </source>
</evidence>
<evidence type="ECO:0000256" key="6">
    <source>
        <dbReference type="SAM" id="Phobius"/>
    </source>
</evidence>